<organism evidence="2 3">
    <name type="scientific">Dipteronia dyeriana</name>
    <dbReference type="NCBI Taxonomy" id="168575"/>
    <lineage>
        <taxon>Eukaryota</taxon>
        <taxon>Viridiplantae</taxon>
        <taxon>Streptophyta</taxon>
        <taxon>Embryophyta</taxon>
        <taxon>Tracheophyta</taxon>
        <taxon>Spermatophyta</taxon>
        <taxon>Magnoliopsida</taxon>
        <taxon>eudicotyledons</taxon>
        <taxon>Gunneridae</taxon>
        <taxon>Pentapetalae</taxon>
        <taxon>rosids</taxon>
        <taxon>malvids</taxon>
        <taxon>Sapindales</taxon>
        <taxon>Sapindaceae</taxon>
        <taxon>Hippocastanoideae</taxon>
        <taxon>Acereae</taxon>
        <taxon>Dipteronia</taxon>
    </lineage>
</organism>
<feature type="compositionally biased region" description="Basic and acidic residues" evidence="1">
    <location>
        <begin position="90"/>
        <end position="110"/>
    </location>
</feature>
<feature type="region of interest" description="Disordered" evidence="1">
    <location>
        <begin position="73"/>
        <end position="110"/>
    </location>
</feature>
<keyword evidence="3" id="KW-1185">Reference proteome</keyword>
<feature type="compositionally biased region" description="Gly residues" evidence="1">
    <location>
        <begin position="79"/>
        <end position="89"/>
    </location>
</feature>
<evidence type="ECO:0000313" key="2">
    <source>
        <dbReference type="EMBL" id="KAK2645292.1"/>
    </source>
</evidence>
<proteinExistence type="predicted"/>
<dbReference type="PANTHER" id="PTHR31973:SF187">
    <property type="entry name" value="MUTATOR TRANSPOSASE MUDRA PROTEIN"/>
    <property type="match status" value="1"/>
</dbReference>
<evidence type="ECO:0000313" key="3">
    <source>
        <dbReference type="Proteomes" id="UP001280121"/>
    </source>
</evidence>
<accession>A0AAD9U006</accession>
<dbReference type="PANTHER" id="PTHR31973">
    <property type="entry name" value="POLYPROTEIN, PUTATIVE-RELATED"/>
    <property type="match status" value="1"/>
</dbReference>
<dbReference type="AlphaFoldDB" id="A0AAD9U006"/>
<dbReference type="Proteomes" id="UP001280121">
    <property type="component" value="Unassembled WGS sequence"/>
</dbReference>
<gene>
    <name evidence="2" type="ORF">Ddye_020487</name>
</gene>
<name>A0AAD9U006_9ROSI</name>
<evidence type="ECO:0008006" key="4">
    <source>
        <dbReference type="Google" id="ProtNLM"/>
    </source>
</evidence>
<evidence type="ECO:0000256" key="1">
    <source>
        <dbReference type="SAM" id="MobiDB-lite"/>
    </source>
</evidence>
<reference evidence="2" key="1">
    <citation type="journal article" date="2023" name="Plant J.">
        <title>Genome sequences and population genomics provide insights into the demographic history, inbreeding, and mutation load of two 'living fossil' tree species of Dipteronia.</title>
        <authorList>
            <person name="Feng Y."/>
            <person name="Comes H.P."/>
            <person name="Chen J."/>
            <person name="Zhu S."/>
            <person name="Lu R."/>
            <person name="Zhang X."/>
            <person name="Li P."/>
            <person name="Qiu J."/>
            <person name="Olsen K.M."/>
            <person name="Qiu Y."/>
        </authorList>
    </citation>
    <scope>NUCLEOTIDE SEQUENCE</scope>
    <source>
        <strain evidence="2">KIB01</strain>
    </source>
</reference>
<protein>
    <recommendedName>
        <fullName evidence="4">Transposase</fullName>
    </recommendedName>
</protein>
<sequence length="400" mass="46577">MEPRKPDDEQPDYDPRNLNNYFSFMVHHGGEFDGNLYLQPIHSLQVVSNIELLPSQEGEIGDSIPENIIGDVPHDDVGDGLGEGVGDGLTEGHGDGPTEDRNKPNRVAKEFDCVGESTERAVERKKKKETDSKRRHSSWWFCVKHLYNNFKSKHNRLLLKQILWSAAKSTTEQGFTQSMERMMSECVAAYEWLADKDPHHWSRAYFKDTVVCDMLCNNMCKAFNKAILQARDKPVIILMEMIKNYLMKRLVKKKPELKKWKFDIEPNVFRFLVKLKTESSTCRPKYSGNLKYHMKGPGDELYVVDIDTKTYACNLWQLIGIPYIHRISYLLSSNRDPMDCIDYMYKKESFIKAYEQVIYSINGPSIWLKTNDKPVQCPQFKKQRGRPKKSRNLQFDEVRI</sequence>
<dbReference type="EMBL" id="JANJYI010000006">
    <property type="protein sequence ID" value="KAK2645292.1"/>
    <property type="molecule type" value="Genomic_DNA"/>
</dbReference>
<comment type="caution">
    <text evidence="2">The sequence shown here is derived from an EMBL/GenBank/DDBJ whole genome shotgun (WGS) entry which is preliminary data.</text>
</comment>